<sequence>MAPTAHSAVIAALRAVGVAPDAYGPTLNTAQSPRDVDVVGEGLAGEIRAVAAPAALVVWDTSDEAVLAHVVARNLDIGVLRAFEVEGLLRVSPDVPAGAPVALLATQWGERRLAGLRTLVANRGGQTVAVAAALTSPALAAVTDVPTAALASSDEVTGVPS</sequence>
<name>A0ABP9NNP9_9PSEU</name>
<evidence type="ECO:0000313" key="2">
    <source>
        <dbReference type="Proteomes" id="UP001500804"/>
    </source>
</evidence>
<evidence type="ECO:0000313" key="1">
    <source>
        <dbReference type="EMBL" id="GAA5128426.1"/>
    </source>
</evidence>
<organism evidence="1 2">
    <name type="scientific">Pseudonocardia adelaidensis</name>
    <dbReference type="NCBI Taxonomy" id="648754"/>
    <lineage>
        <taxon>Bacteria</taxon>
        <taxon>Bacillati</taxon>
        <taxon>Actinomycetota</taxon>
        <taxon>Actinomycetes</taxon>
        <taxon>Pseudonocardiales</taxon>
        <taxon>Pseudonocardiaceae</taxon>
        <taxon>Pseudonocardia</taxon>
    </lineage>
</organism>
<dbReference type="EMBL" id="BAABJO010000018">
    <property type="protein sequence ID" value="GAA5128426.1"/>
    <property type="molecule type" value="Genomic_DNA"/>
</dbReference>
<dbReference type="RefSeq" id="WP_345607491.1">
    <property type="nucleotide sequence ID" value="NZ_BAABJO010000018.1"/>
</dbReference>
<accession>A0ABP9NNP9</accession>
<reference evidence="2" key="1">
    <citation type="journal article" date="2019" name="Int. J. Syst. Evol. Microbiol.">
        <title>The Global Catalogue of Microorganisms (GCM) 10K type strain sequencing project: providing services to taxonomists for standard genome sequencing and annotation.</title>
        <authorList>
            <consortium name="The Broad Institute Genomics Platform"/>
            <consortium name="The Broad Institute Genome Sequencing Center for Infectious Disease"/>
            <person name="Wu L."/>
            <person name="Ma J."/>
        </authorList>
    </citation>
    <scope>NUCLEOTIDE SEQUENCE [LARGE SCALE GENOMIC DNA]</scope>
    <source>
        <strain evidence="2">JCM 18302</strain>
    </source>
</reference>
<evidence type="ECO:0008006" key="3">
    <source>
        <dbReference type="Google" id="ProtNLM"/>
    </source>
</evidence>
<keyword evidence="2" id="KW-1185">Reference proteome</keyword>
<gene>
    <name evidence="1" type="ORF">GCM10023320_47340</name>
</gene>
<dbReference type="Proteomes" id="UP001500804">
    <property type="component" value="Unassembled WGS sequence"/>
</dbReference>
<protein>
    <recommendedName>
        <fullName evidence="3">LysR substrate-binding domain-containing protein</fullName>
    </recommendedName>
</protein>
<comment type="caution">
    <text evidence="1">The sequence shown here is derived from an EMBL/GenBank/DDBJ whole genome shotgun (WGS) entry which is preliminary data.</text>
</comment>
<proteinExistence type="predicted"/>